<dbReference type="VEuPathDB" id="TrichDB:TVAGG3_0504150"/>
<dbReference type="Proteomes" id="UP000001542">
    <property type="component" value="Unassembled WGS sequence"/>
</dbReference>
<organism evidence="2 3">
    <name type="scientific">Trichomonas vaginalis (strain ATCC PRA-98 / G3)</name>
    <dbReference type="NCBI Taxonomy" id="412133"/>
    <lineage>
        <taxon>Eukaryota</taxon>
        <taxon>Metamonada</taxon>
        <taxon>Parabasalia</taxon>
        <taxon>Trichomonadida</taxon>
        <taxon>Trichomonadidae</taxon>
        <taxon>Trichomonas</taxon>
    </lineage>
</organism>
<protein>
    <submittedName>
        <fullName evidence="2">Uncharacterized protein</fullName>
    </submittedName>
</protein>
<evidence type="ECO:0000313" key="2">
    <source>
        <dbReference type="EMBL" id="EAX91606.1"/>
    </source>
</evidence>
<dbReference type="RefSeq" id="XP_001304536.1">
    <property type="nucleotide sequence ID" value="XM_001304535.1"/>
</dbReference>
<evidence type="ECO:0000313" key="3">
    <source>
        <dbReference type="Proteomes" id="UP000001542"/>
    </source>
</evidence>
<dbReference type="EMBL" id="DS114023">
    <property type="protein sequence ID" value="EAX91606.1"/>
    <property type="molecule type" value="Genomic_DNA"/>
</dbReference>
<reference evidence="2" key="1">
    <citation type="submission" date="2006-10" db="EMBL/GenBank/DDBJ databases">
        <authorList>
            <person name="Amadeo P."/>
            <person name="Zhao Q."/>
            <person name="Wortman J."/>
            <person name="Fraser-Liggett C."/>
            <person name="Carlton J."/>
        </authorList>
    </citation>
    <scope>NUCLEOTIDE SEQUENCE</scope>
    <source>
        <strain evidence="2">G3</strain>
    </source>
</reference>
<sequence length="146" mass="16864">MHKYFIDLAPKYVGRINQNKAEKILNERISLNAKCDIRYDLLESLLIAFGINYDFSKFNKITSHSDSEWYDGLWEDSFDENFRSCNGFVTSLDTISDVIPFIALPHGQIQTRSMTQRITSSSKVIDSDKEVKSSKTQRIKEVKSNK</sequence>
<gene>
    <name evidence="2" type="ORF">TVAG_385580</name>
</gene>
<dbReference type="InParanoid" id="A2FU11"/>
<name>A2FU11_TRIV3</name>
<dbReference type="AlphaFoldDB" id="A2FU11"/>
<reference evidence="2" key="2">
    <citation type="journal article" date="2007" name="Science">
        <title>Draft genome sequence of the sexually transmitted pathogen Trichomonas vaginalis.</title>
        <authorList>
            <person name="Carlton J.M."/>
            <person name="Hirt R.P."/>
            <person name="Silva J.C."/>
            <person name="Delcher A.L."/>
            <person name="Schatz M."/>
            <person name="Zhao Q."/>
            <person name="Wortman J.R."/>
            <person name="Bidwell S.L."/>
            <person name="Alsmark U.C.M."/>
            <person name="Besteiro S."/>
            <person name="Sicheritz-Ponten T."/>
            <person name="Noel C.J."/>
            <person name="Dacks J.B."/>
            <person name="Foster P.G."/>
            <person name="Simillion C."/>
            <person name="Van de Peer Y."/>
            <person name="Miranda-Saavedra D."/>
            <person name="Barton G.J."/>
            <person name="Westrop G.D."/>
            <person name="Mueller S."/>
            <person name="Dessi D."/>
            <person name="Fiori P.L."/>
            <person name="Ren Q."/>
            <person name="Paulsen I."/>
            <person name="Zhang H."/>
            <person name="Bastida-Corcuera F.D."/>
            <person name="Simoes-Barbosa A."/>
            <person name="Brown M.T."/>
            <person name="Hayes R.D."/>
            <person name="Mukherjee M."/>
            <person name="Okumura C.Y."/>
            <person name="Schneider R."/>
            <person name="Smith A.J."/>
            <person name="Vanacova S."/>
            <person name="Villalvazo M."/>
            <person name="Haas B.J."/>
            <person name="Pertea M."/>
            <person name="Feldblyum T.V."/>
            <person name="Utterback T.R."/>
            <person name="Shu C.L."/>
            <person name="Osoegawa K."/>
            <person name="de Jong P.J."/>
            <person name="Hrdy I."/>
            <person name="Horvathova L."/>
            <person name="Zubacova Z."/>
            <person name="Dolezal P."/>
            <person name="Malik S.B."/>
            <person name="Logsdon J.M. Jr."/>
            <person name="Henze K."/>
            <person name="Gupta A."/>
            <person name="Wang C.C."/>
            <person name="Dunne R.L."/>
            <person name="Upcroft J.A."/>
            <person name="Upcroft P."/>
            <person name="White O."/>
            <person name="Salzberg S.L."/>
            <person name="Tang P."/>
            <person name="Chiu C.-H."/>
            <person name="Lee Y.-S."/>
            <person name="Embley T.M."/>
            <person name="Coombs G.H."/>
            <person name="Mottram J.C."/>
            <person name="Tachezy J."/>
            <person name="Fraser-Liggett C.M."/>
            <person name="Johnson P.J."/>
        </authorList>
    </citation>
    <scope>NUCLEOTIDE SEQUENCE [LARGE SCALE GENOMIC DNA]</scope>
    <source>
        <strain evidence="2">G3</strain>
    </source>
</reference>
<proteinExistence type="predicted"/>
<keyword evidence="3" id="KW-1185">Reference proteome</keyword>
<dbReference type="VEuPathDB" id="TrichDB:TVAG_385580"/>
<evidence type="ECO:0000256" key="1">
    <source>
        <dbReference type="SAM" id="MobiDB-lite"/>
    </source>
</evidence>
<accession>A2FU11</accession>
<feature type="region of interest" description="Disordered" evidence="1">
    <location>
        <begin position="125"/>
        <end position="146"/>
    </location>
</feature>
<dbReference type="KEGG" id="tva:75658535"/>